<protein>
    <submittedName>
        <fullName evidence="1">Cyclase family protein</fullName>
    </submittedName>
</protein>
<dbReference type="GO" id="GO:0019441">
    <property type="term" value="P:L-tryptophan catabolic process to kynurenine"/>
    <property type="evidence" value="ECO:0007669"/>
    <property type="project" value="InterPro"/>
</dbReference>
<evidence type="ECO:0000313" key="4">
    <source>
        <dbReference type="Proteomes" id="UP000275747"/>
    </source>
</evidence>
<dbReference type="Proteomes" id="UP000194885">
    <property type="component" value="Unassembled WGS sequence"/>
</dbReference>
<dbReference type="RefSeq" id="WP_080283901.1">
    <property type="nucleotide sequence ID" value="NZ_CABGQB010000001.1"/>
</dbReference>
<dbReference type="PANTHER" id="PTHR43564:SF2">
    <property type="entry name" value="BLR6059 PROTEIN"/>
    <property type="match status" value="1"/>
</dbReference>
<evidence type="ECO:0000313" key="3">
    <source>
        <dbReference type="Proteomes" id="UP000194885"/>
    </source>
</evidence>
<dbReference type="AlphaFoldDB" id="A0A242BCG1"/>
<evidence type="ECO:0000313" key="2">
    <source>
        <dbReference type="EMBL" id="OTN93196.1"/>
    </source>
</evidence>
<proteinExistence type="predicted"/>
<dbReference type="SUPFAM" id="SSF102198">
    <property type="entry name" value="Putative cyclase"/>
    <property type="match status" value="1"/>
</dbReference>
<reference evidence="1 4" key="2">
    <citation type="submission" date="2018-10" db="EMBL/GenBank/DDBJ databases">
        <title>Escaping from acidified nitrite in gastric host defense: Transcriptomic basis for resistance to free nitrous acid in Enterococcus faecalis.</title>
        <authorList>
            <person name="Yu Z."/>
            <person name="Shi D."/>
            <person name="Liu W."/>
            <person name="Meng F."/>
        </authorList>
    </citation>
    <scope>NUCLEOTIDE SEQUENCE [LARGE SCALE GENOMIC DNA]</scope>
    <source>
        <strain evidence="1 4">JE1</strain>
    </source>
</reference>
<dbReference type="PANTHER" id="PTHR43564">
    <property type="entry name" value="KYNURENINE FORMAMIDASE-LIKE PROTEIN"/>
    <property type="match status" value="1"/>
</dbReference>
<dbReference type="InterPro" id="IPR037175">
    <property type="entry name" value="KFase_sf"/>
</dbReference>
<reference evidence="2 3" key="1">
    <citation type="submission" date="2017-05" db="EMBL/GenBank/DDBJ databases">
        <title>The Genome Sequence of Enterococcus faecium 7H8_DIV0219.</title>
        <authorList>
            <consortium name="The Broad Institute Genomics Platform"/>
            <consortium name="The Broad Institute Genomic Center for Infectious Diseases"/>
            <person name="Earl A."/>
            <person name="Manson A."/>
            <person name="Schwartman J."/>
            <person name="Gilmore M."/>
            <person name="Abouelleil A."/>
            <person name="Cao P."/>
            <person name="Chapman S."/>
            <person name="Cusick C."/>
            <person name="Shea T."/>
            <person name="Young S."/>
            <person name="Neafsey D."/>
            <person name="Nusbaum C."/>
            <person name="Birren B."/>
        </authorList>
    </citation>
    <scope>NUCLEOTIDE SEQUENCE [LARGE SCALE GENOMIC DNA]</scope>
    <source>
        <strain evidence="2 3">7H8_DIV0219</strain>
    </source>
</reference>
<dbReference type="Pfam" id="PF04199">
    <property type="entry name" value="Cyclase"/>
    <property type="match status" value="1"/>
</dbReference>
<dbReference type="EMBL" id="CP033041">
    <property type="protein sequence ID" value="AYM72594.1"/>
    <property type="molecule type" value="Genomic_DNA"/>
</dbReference>
<sequence>MRFIDLSITIENDLASDPKEMIPQIMYMDHEQSVPDMLRFFGTAQSKDLPDGLAWAIEKIELTTHTGTHLDAPYHYHPTMDKGKPAWTIDEIPLDWCYGDGVVLDFSDKPDGTKLTVKDFEEALSRIDYELKEKDIVLIRTGADQYWGTPKYLISGCGVGREATLWLLEQGIRVVGTDAWSWDRPLPYIAKEFDETGDPSIIWEGHFAGIEKRYCHIEKLTNLDKLPATGFKLSCYPVKIKKASAGWIRAVAMIEEEKKE</sequence>
<gene>
    <name evidence="2" type="ORF">A5810_002058</name>
    <name evidence="1" type="ORF">D9Z05_04655</name>
</gene>
<dbReference type="Gene3D" id="3.50.30.50">
    <property type="entry name" value="Putative cyclase"/>
    <property type="match status" value="1"/>
</dbReference>
<dbReference type="Proteomes" id="UP000275747">
    <property type="component" value="Chromosome"/>
</dbReference>
<accession>A0A242BCG1</accession>
<name>A0A242BCG1_ENTFC</name>
<dbReference type="InterPro" id="IPR007325">
    <property type="entry name" value="KFase/CYL"/>
</dbReference>
<dbReference type="EMBL" id="NGKW01000004">
    <property type="protein sequence ID" value="OTN93196.1"/>
    <property type="molecule type" value="Genomic_DNA"/>
</dbReference>
<dbReference type="GO" id="GO:0004061">
    <property type="term" value="F:arylformamidase activity"/>
    <property type="evidence" value="ECO:0007669"/>
    <property type="project" value="InterPro"/>
</dbReference>
<organism evidence="2 3">
    <name type="scientific">Enterococcus faecium</name>
    <name type="common">Streptococcus faecium</name>
    <dbReference type="NCBI Taxonomy" id="1352"/>
    <lineage>
        <taxon>Bacteria</taxon>
        <taxon>Bacillati</taxon>
        <taxon>Bacillota</taxon>
        <taxon>Bacilli</taxon>
        <taxon>Lactobacillales</taxon>
        <taxon>Enterococcaceae</taxon>
        <taxon>Enterococcus</taxon>
    </lineage>
</organism>
<evidence type="ECO:0000313" key="1">
    <source>
        <dbReference type="EMBL" id="AYM72594.1"/>
    </source>
</evidence>